<dbReference type="PANTHER" id="PTHR11895">
    <property type="entry name" value="TRANSAMIDASE"/>
    <property type="match status" value="1"/>
</dbReference>
<name>A0A7X0U7J2_9BURK</name>
<dbReference type="InterPro" id="IPR036928">
    <property type="entry name" value="AS_sf"/>
</dbReference>
<evidence type="ECO:0000313" key="2">
    <source>
        <dbReference type="EMBL" id="MBB6557759.1"/>
    </source>
</evidence>
<keyword evidence="3" id="KW-1185">Reference proteome</keyword>
<dbReference type="Proteomes" id="UP000575083">
    <property type="component" value="Unassembled WGS sequence"/>
</dbReference>
<dbReference type="EC" id="6.3.5.7" evidence="2"/>
<dbReference type="InterPro" id="IPR020556">
    <property type="entry name" value="Amidase_CS"/>
</dbReference>
<dbReference type="GO" id="GO:0050567">
    <property type="term" value="F:glutaminyl-tRNA synthase (glutamine-hydrolyzing) activity"/>
    <property type="evidence" value="ECO:0007669"/>
    <property type="project" value="UniProtKB-EC"/>
</dbReference>
<accession>A0A7X0U7J2</accession>
<evidence type="ECO:0000259" key="1">
    <source>
        <dbReference type="Pfam" id="PF01425"/>
    </source>
</evidence>
<comment type="caution">
    <text evidence="2">The sequence shown here is derived from an EMBL/GenBank/DDBJ whole genome shotgun (WGS) entry which is preliminary data.</text>
</comment>
<gene>
    <name evidence="2" type="ORF">HNP48_000423</name>
</gene>
<keyword evidence="2" id="KW-0436">Ligase</keyword>
<reference evidence="2 3" key="1">
    <citation type="submission" date="2020-08" db="EMBL/GenBank/DDBJ databases">
        <title>Functional genomics of gut bacteria from endangered species of beetles.</title>
        <authorList>
            <person name="Carlos-Shanley C."/>
        </authorList>
    </citation>
    <scope>NUCLEOTIDE SEQUENCE [LARGE SCALE GENOMIC DNA]</scope>
    <source>
        <strain evidence="2 3">S00198</strain>
    </source>
</reference>
<organism evidence="2 3">
    <name type="scientific">Acidovorax soli</name>
    <dbReference type="NCBI Taxonomy" id="592050"/>
    <lineage>
        <taxon>Bacteria</taxon>
        <taxon>Pseudomonadati</taxon>
        <taxon>Pseudomonadota</taxon>
        <taxon>Betaproteobacteria</taxon>
        <taxon>Burkholderiales</taxon>
        <taxon>Comamonadaceae</taxon>
        <taxon>Acidovorax</taxon>
    </lineage>
</organism>
<dbReference type="InterPro" id="IPR000120">
    <property type="entry name" value="Amidase"/>
</dbReference>
<dbReference type="InterPro" id="IPR023631">
    <property type="entry name" value="Amidase_dom"/>
</dbReference>
<dbReference type="Gene3D" id="3.90.1300.10">
    <property type="entry name" value="Amidase signature (AS) domain"/>
    <property type="match status" value="1"/>
</dbReference>
<sequence>MTTTTKDSMTSLTYAPLEQLAQAIQHGELTSEALLEAQLARIARHGKQLHAFTEVYADEARAAARGLDQMARAGIRLGPLHGVTVAVKDLFEVEGKPIAAGSKARPPRTSAISAAVVERLRAAGAVVIGKTHTVEFAFGGWGTNAVMGTPWNPWDLHTHRTPGGSSSGSAVALAAGLCTASIGTDTGGSVRIPAGLCGVVGLKTTRGLVSRHGLIELCPTHDTVGPLTRTVRDSAILLDVLSGPDPRDAVSLPVPARAVLPQLDAARGVAGMRMWVLPEAERADVDPEVLTACDEAVRVLEGLGLQRVERALPQSLAESMRVAGSLMSAEGYANLGELFEQEGLEFDPHVRRRILLGRDIGAAQYLQLLRLREQAKAEMLAAMDGVDVCAFPTNAIAAIPLTEVDELATPLSRLGRFVNLLDLCSVAVPAGFTRAGMPVSLQFIARPFDEATALRVGQAFERATRWYLAVPPGLG</sequence>
<dbReference type="PANTHER" id="PTHR11895:SF176">
    <property type="entry name" value="AMIDASE AMID-RELATED"/>
    <property type="match status" value="1"/>
</dbReference>
<feature type="domain" description="Amidase" evidence="1">
    <location>
        <begin position="34"/>
        <end position="453"/>
    </location>
</feature>
<dbReference type="AlphaFoldDB" id="A0A7X0U7J2"/>
<proteinExistence type="predicted"/>
<dbReference type="GO" id="GO:0016740">
    <property type="term" value="F:transferase activity"/>
    <property type="evidence" value="ECO:0007669"/>
    <property type="project" value="UniProtKB-KW"/>
</dbReference>
<dbReference type="SUPFAM" id="SSF75304">
    <property type="entry name" value="Amidase signature (AS) enzymes"/>
    <property type="match status" value="1"/>
</dbReference>
<evidence type="ECO:0000313" key="3">
    <source>
        <dbReference type="Proteomes" id="UP000575083"/>
    </source>
</evidence>
<dbReference type="GO" id="GO:0050566">
    <property type="term" value="F:asparaginyl-tRNA synthase (glutamine-hydrolyzing) activity"/>
    <property type="evidence" value="ECO:0007669"/>
    <property type="project" value="UniProtKB-EC"/>
</dbReference>
<dbReference type="RefSeq" id="WP_260420050.1">
    <property type="nucleotide sequence ID" value="NZ_JACHLK010000001.1"/>
</dbReference>
<dbReference type="PROSITE" id="PS00571">
    <property type="entry name" value="AMIDASES"/>
    <property type="match status" value="1"/>
</dbReference>
<dbReference type="EMBL" id="JACHLK010000001">
    <property type="protein sequence ID" value="MBB6557759.1"/>
    <property type="molecule type" value="Genomic_DNA"/>
</dbReference>
<protein>
    <submittedName>
        <fullName evidence="2">Aspartyl-tRNA(Asn)/glutamyl-tRNA(Gln) amidotransferase subunit A</fullName>
        <ecNumber evidence="2">6.3.5.6</ecNumber>
        <ecNumber evidence="2">6.3.5.7</ecNumber>
    </submittedName>
</protein>
<dbReference type="EC" id="6.3.5.6" evidence="2"/>
<keyword evidence="2" id="KW-0808">Transferase</keyword>
<dbReference type="Pfam" id="PF01425">
    <property type="entry name" value="Amidase"/>
    <property type="match status" value="1"/>
</dbReference>